<sequence>MARQKIEDPDLLQPDLNEEKNEEGVEKQPVKDATVQEKQRKVSCRVVDDVNVFIGSRHIVCKKDSNVSLDSDVAAILSHAGKLYRL</sequence>
<protein>
    <submittedName>
        <fullName evidence="2">Uncharacterized protein</fullName>
    </submittedName>
</protein>
<organism evidence="2">
    <name type="scientific">Myoviridae sp. ctByu2</name>
    <dbReference type="NCBI Taxonomy" id="2827668"/>
    <lineage>
        <taxon>Viruses</taxon>
        <taxon>Duplodnaviria</taxon>
        <taxon>Heunggongvirae</taxon>
        <taxon>Uroviricota</taxon>
        <taxon>Caudoviricetes</taxon>
    </lineage>
</organism>
<evidence type="ECO:0000256" key="1">
    <source>
        <dbReference type="SAM" id="MobiDB-lite"/>
    </source>
</evidence>
<accession>A0A8S5S9S8</accession>
<feature type="compositionally biased region" description="Basic and acidic residues" evidence="1">
    <location>
        <begin position="17"/>
        <end position="34"/>
    </location>
</feature>
<name>A0A8S5S9S8_9CAUD</name>
<feature type="region of interest" description="Disordered" evidence="1">
    <location>
        <begin position="1"/>
        <end position="34"/>
    </location>
</feature>
<dbReference type="EMBL" id="BK032557">
    <property type="protein sequence ID" value="DAF47686.1"/>
    <property type="molecule type" value="Genomic_DNA"/>
</dbReference>
<evidence type="ECO:0000313" key="2">
    <source>
        <dbReference type="EMBL" id="DAF47686.1"/>
    </source>
</evidence>
<proteinExistence type="predicted"/>
<reference evidence="2" key="1">
    <citation type="journal article" date="2021" name="Proc. Natl. Acad. Sci. U.S.A.">
        <title>A Catalog of Tens of Thousands of Viruses from Human Metagenomes Reveals Hidden Associations with Chronic Diseases.</title>
        <authorList>
            <person name="Tisza M.J."/>
            <person name="Buck C.B."/>
        </authorList>
    </citation>
    <scope>NUCLEOTIDE SEQUENCE</scope>
    <source>
        <strain evidence="2">CtByu2</strain>
    </source>
</reference>